<feature type="transmembrane region" description="Helical" evidence="3">
    <location>
        <begin position="38"/>
        <end position="56"/>
    </location>
</feature>
<protein>
    <submittedName>
        <fullName evidence="6">PH domain-containing protein</fullName>
    </submittedName>
</protein>
<dbReference type="InterPro" id="IPR007062">
    <property type="entry name" value="PPI-2"/>
</dbReference>
<reference evidence="4 5" key="2">
    <citation type="submission" date="2018-11" db="EMBL/GenBank/DDBJ databases">
        <authorList>
            <consortium name="Pathogen Informatics"/>
        </authorList>
    </citation>
    <scope>NUCLEOTIDE SEQUENCE [LARGE SCALE GENOMIC DNA]</scope>
    <source>
        <strain evidence="4 5">MHpl1</strain>
    </source>
</reference>
<dbReference type="OrthoDB" id="5836881at2759"/>
<keyword evidence="5" id="KW-1185">Reference proteome</keyword>
<evidence type="ECO:0000256" key="1">
    <source>
        <dbReference type="ARBA" id="ARBA00005472"/>
    </source>
</evidence>
<dbReference type="GO" id="GO:0004864">
    <property type="term" value="F:protein phosphatase inhibitor activity"/>
    <property type="evidence" value="ECO:0007669"/>
    <property type="project" value="InterPro"/>
</dbReference>
<comment type="similarity">
    <text evidence="1">Belongs to the protein phosphatase inhibitor 2 family.</text>
</comment>
<dbReference type="GO" id="GO:0009966">
    <property type="term" value="P:regulation of signal transduction"/>
    <property type="evidence" value="ECO:0007669"/>
    <property type="project" value="InterPro"/>
</dbReference>
<organism evidence="6">
    <name type="scientific">Haemonchus placei</name>
    <name type="common">Barber's pole worm</name>
    <dbReference type="NCBI Taxonomy" id="6290"/>
    <lineage>
        <taxon>Eukaryota</taxon>
        <taxon>Metazoa</taxon>
        <taxon>Ecdysozoa</taxon>
        <taxon>Nematoda</taxon>
        <taxon>Chromadorea</taxon>
        <taxon>Rhabditida</taxon>
        <taxon>Rhabditina</taxon>
        <taxon>Rhabditomorpha</taxon>
        <taxon>Strongyloidea</taxon>
        <taxon>Trichostrongylidae</taxon>
        <taxon>Haemonchus</taxon>
    </lineage>
</organism>
<evidence type="ECO:0000256" key="3">
    <source>
        <dbReference type="SAM" id="Phobius"/>
    </source>
</evidence>
<dbReference type="EMBL" id="UZAF01018620">
    <property type="protein sequence ID" value="VDO53312.1"/>
    <property type="molecule type" value="Genomic_DNA"/>
</dbReference>
<keyword evidence="3" id="KW-0812">Transmembrane</keyword>
<accession>A0A0N4WSR3</accession>
<dbReference type="Pfam" id="PF04979">
    <property type="entry name" value="IPP-2"/>
    <property type="match status" value="1"/>
</dbReference>
<keyword evidence="3" id="KW-1133">Transmembrane helix</keyword>
<feature type="compositionally biased region" description="Basic and acidic residues" evidence="2">
    <location>
        <begin position="150"/>
        <end position="178"/>
    </location>
</feature>
<sequence length="178" mass="20366">MGSSTPDVRFLATILVACTLAVAQLLLSIPIKAELSSYSPLLWLLIIYIIMCYQWNRLYGSYLTRKHRALFDEWNILETYQPRALTMGHLFEPEPPTPFPEDQESTPEQDRFKALRDAHYANEFVFAEKLAKESKAAEASSHSDQAAKQVKKDSLKPEMVRIELKPDSKADQGSYREI</sequence>
<evidence type="ECO:0000313" key="6">
    <source>
        <dbReference type="WBParaSite" id="HPLM_0001459201-mRNA-1"/>
    </source>
</evidence>
<dbReference type="Proteomes" id="UP000268014">
    <property type="component" value="Unassembled WGS sequence"/>
</dbReference>
<dbReference type="OMA" id="ARDAHYK"/>
<name>A0A0N4WSR3_HAEPC</name>
<feature type="region of interest" description="Disordered" evidence="2">
    <location>
        <begin position="136"/>
        <end position="178"/>
    </location>
</feature>
<gene>
    <name evidence="4" type="ORF">HPLM_LOCUS14584</name>
</gene>
<keyword evidence="3" id="KW-0472">Membrane</keyword>
<evidence type="ECO:0000256" key="2">
    <source>
        <dbReference type="SAM" id="MobiDB-lite"/>
    </source>
</evidence>
<dbReference type="AlphaFoldDB" id="A0A0N4WSR3"/>
<proteinExistence type="inferred from homology"/>
<evidence type="ECO:0000313" key="4">
    <source>
        <dbReference type="EMBL" id="VDO53312.1"/>
    </source>
</evidence>
<dbReference type="WBParaSite" id="HPLM_0001459201-mRNA-1">
    <property type="protein sequence ID" value="HPLM_0001459201-mRNA-1"/>
    <property type="gene ID" value="HPLM_0001459201"/>
</dbReference>
<evidence type="ECO:0000313" key="5">
    <source>
        <dbReference type="Proteomes" id="UP000268014"/>
    </source>
</evidence>
<reference evidence="6" key="1">
    <citation type="submission" date="2017-02" db="UniProtKB">
        <authorList>
            <consortium name="WormBaseParasite"/>
        </authorList>
    </citation>
    <scope>IDENTIFICATION</scope>
</reference>